<sequence>MEVLITSLSTACRSRQGIIGLLLQDGTVPSFQIVCTDRSAPAIAAERLAIAQSAGTLLSCRAASSMSLSCLYGEAPHRIDLVIIGASEFRGVRTDEQIVWEWNSALSAAVPTPDVPDLKVLLRASENNFWLLQFEVAKWAAAGELLQAVDTAAKIRRLYLTPLFQAAHLHPSALEATVPACDIRSIYNALVAAGENYFALRYELADDDFVRREEAELLAGEAMEALQAEIRRKSAAFRGDNTPDETVQALY</sequence>
<organism evidence="1">
    <name type="scientific">bioreactor metagenome</name>
    <dbReference type="NCBI Taxonomy" id="1076179"/>
    <lineage>
        <taxon>unclassified sequences</taxon>
        <taxon>metagenomes</taxon>
        <taxon>ecological metagenomes</taxon>
    </lineage>
</organism>
<accession>A0A644YPH8</accession>
<protein>
    <submittedName>
        <fullName evidence="1">Uncharacterized protein</fullName>
    </submittedName>
</protein>
<dbReference type="AlphaFoldDB" id="A0A644YPH8"/>
<gene>
    <name evidence="1" type="ORF">SDC9_77082</name>
</gene>
<reference evidence="1" key="1">
    <citation type="submission" date="2019-08" db="EMBL/GenBank/DDBJ databases">
        <authorList>
            <person name="Kucharzyk K."/>
            <person name="Murdoch R.W."/>
            <person name="Higgins S."/>
            <person name="Loffler F."/>
        </authorList>
    </citation>
    <scope>NUCLEOTIDE SEQUENCE</scope>
</reference>
<proteinExistence type="predicted"/>
<dbReference type="EMBL" id="VSSQ01005812">
    <property type="protein sequence ID" value="MPM30532.1"/>
    <property type="molecule type" value="Genomic_DNA"/>
</dbReference>
<name>A0A644YPH8_9ZZZZ</name>
<evidence type="ECO:0000313" key="1">
    <source>
        <dbReference type="EMBL" id="MPM30532.1"/>
    </source>
</evidence>
<comment type="caution">
    <text evidence="1">The sequence shown here is derived from an EMBL/GenBank/DDBJ whole genome shotgun (WGS) entry which is preliminary data.</text>
</comment>